<organism evidence="1 2">
    <name type="scientific">Megasphaera massiliensis</name>
    <dbReference type="NCBI Taxonomy" id="1232428"/>
    <lineage>
        <taxon>Bacteria</taxon>
        <taxon>Bacillati</taxon>
        <taxon>Bacillota</taxon>
        <taxon>Negativicutes</taxon>
        <taxon>Veillonellales</taxon>
        <taxon>Veillonellaceae</taxon>
        <taxon>Megasphaera</taxon>
    </lineage>
</organism>
<reference evidence="1 2" key="1">
    <citation type="submission" date="2022-06" db="EMBL/GenBank/DDBJ databases">
        <title>Isolation of gut microbiota from human fecal samples.</title>
        <authorList>
            <person name="Pamer E.G."/>
            <person name="Barat B."/>
            <person name="Waligurski E."/>
            <person name="Medina S."/>
            <person name="Paddock L."/>
            <person name="Mostad J."/>
        </authorList>
    </citation>
    <scope>NUCLEOTIDE SEQUENCE [LARGE SCALE GENOMIC DNA]</scope>
    <source>
        <strain evidence="1 2">DFI.1.1</strain>
    </source>
</reference>
<proteinExistence type="predicted"/>
<protein>
    <submittedName>
        <fullName evidence="1">Uncharacterized protein</fullName>
    </submittedName>
</protein>
<name>A0ABT1SU64_9FIRM</name>
<comment type="caution">
    <text evidence="1">The sequence shown here is derived from an EMBL/GenBank/DDBJ whole genome shotgun (WGS) entry which is preliminary data.</text>
</comment>
<evidence type="ECO:0000313" key="1">
    <source>
        <dbReference type="EMBL" id="MCQ5343344.1"/>
    </source>
</evidence>
<dbReference type="RefSeq" id="WP_154254612.1">
    <property type="nucleotide sequence ID" value="NZ_JAJCIO010000022.1"/>
</dbReference>
<dbReference type="Proteomes" id="UP001206692">
    <property type="component" value="Unassembled WGS sequence"/>
</dbReference>
<keyword evidence="2" id="KW-1185">Reference proteome</keyword>
<gene>
    <name evidence="1" type="ORF">NE675_09975</name>
</gene>
<dbReference type="EMBL" id="JANGEW010000020">
    <property type="protein sequence ID" value="MCQ5343344.1"/>
    <property type="molecule type" value="Genomic_DNA"/>
</dbReference>
<sequence length="89" mass="10106">MIIISPDDAVAHSFYGLKIGDKKSDVLRTLRPAFTLMYELKAIGPAYLLSDVVYPDYYLTVSFDDQDRVSMIVYQENKKVHIMTDGLNA</sequence>
<accession>A0ABT1SU64</accession>
<evidence type="ECO:0000313" key="2">
    <source>
        <dbReference type="Proteomes" id="UP001206692"/>
    </source>
</evidence>